<dbReference type="InterPro" id="IPR014710">
    <property type="entry name" value="RmlC-like_jellyroll"/>
</dbReference>
<dbReference type="Pfam" id="PF07883">
    <property type="entry name" value="Cupin_2"/>
    <property type="match status" value="1"/>
</dbReference>
<evidence type="ECO:0000313" key="2">
    <source>
        <dbReference type="EMBL" id="QBD76244.1"/>
    </source>
</evidence>
<dbReference type="InterPro" id="IPR013096">
    <property type="entry name" value="Cupin_2"/>
</dbReference>
<dbReference type="Gene3D" id="2.60.120.10">
    <property type="entry name" value="Jelly Rolls"/>
    <property type="match status" value="1"/>
</dbReference>
<evidence type="ECO:0000259" key="1">
    <source>
        <dbReference type="Pfam" id="PF07883"/>
    </source>
</evidence>
<protein>
    <submittedName>
        <fullName evidence="2">Cupin domain-containing protein</fullName>
    </submittedName>
</protein>
<reference evidence="2 3" key="1">
    <citation type="submission" date="2019-01" db="EMBL/GenBank/DDBJ databases">
        <title>Ktedonosporobacter rubrisoli SCAWS-G2.</title>
        <authorList>
            <person name="Huang Y."/>
            <person name="Yan B."/>
        </authorList>
    </citation>
    <scope>NUCLEOTIDE SEQUENCE [LARGE SCALE GENOMIC DNA]</scope>
    <source>
        <strain evidence="2 3">SCAWS-G2</strain>
    </source>
</reference>
<accession>A0A4P6JLZ4</accession>
<organism evidence="2 3">
    <name type="scientific">Ktedonosporobacter rubrisoli</name>
    <dbReference type="NCBI Taxonomy" id="2509675"/>
    <lineage>
        <taxon>Bacteria</taxon>
        <taxon>Bacillati</taxon>
        <taxon>Chloroflexota</taxon>
        <taxon>Ktedonobacteria</taxon>
        <taxon>Ktedonobacterales</taxon>
        <taxon>Ktedonosporobacteraceae</taxon>
        <taxon>Ktedonosporobacter</taxon>
    </lineage>
</organism>
<dbReference type="EMBL" id="CP035758">
    <property type="protein sequence ID" value="QBD76244.1"/>
    <property type="molecule type" value="Genomic_DNA"/>
</dbReference>
<dbReference type="Proteomes" id="UP000290365">
    <property type="component" value="Chromosome"/>
</dbReference>
<proteinExistence type="predicted"/>
<gene>
    <name evidence="2" type="ORF">EPA93_09570</name>
</gene>
<dbReference type="InterPro" id="IPR011051">
    <property type="entry name" value="RmlC_Cupin_sf"/>
</dbReference>
<evidence type="ECO:0000313" key="3">
    <source>
        <dbReference type="Proteomes" id="UP000290365"/>
    </source>
</evidence>
<dbReference type="OrthoDB" id="9794183at2"/>
<feature type="domain" description="Cupin type-2" evidence="1">
    <location>
        <begin position="27"/>
        <end position="95"/>
    </location>
</feature>
<name>A0A4P6JLZ4_KTERU</name>
<dbReference type="PANTHER" id="PTHR36440:SF1">
    <property type="entry name" value="PUTATIVE (AFU_ORTHOLOGUE AFUA_8G07350)-RELATED"/>
    <property type="match status" value="1"/>
</dbReference>
<dbReference type="SUPFAM" id="SSF51182">
    <property type="entry name" value="RmlC-like cupins"/>
    <property type="match status" value="1"/>
</dbReference>
<dbReference type="AlphaFoldDB" id="A0A4P6JLZ4"/>
<sequence>MIATVIPSLVLASGEATGGAFSVVEHRLAPGGAGSPPPHRHKQLCDAFYILEGTLTLRIGDRLVSAGAGAFACFSPGVVHSFANHSNKEVRVLNINAPGGWDRVLRALATASLAETVTSQEVGEISSNFDMEVIAE</sequence>
<dbReference type="InterPro" id="IPR053146">
    <property type="entry name" value="QDO-like"/>
</dbReference>
<dbReference type="KEGG" id="kbs:EPA93_09570"/>
<dbReference type="PANTHER" id="PTHR36440">
    <property type="entry name" value="PUTATIVE (AFU_ORTHOLOGUE AFUA_8G07350)-RELATED"/>
    <property type="match status" value="1"/>
</dbReference>
<keyword evidence="3" id="KW-1185">Reference proteome</keyword>